<feature type="region of interest" description="Disordered" evidence="1">
    <location>
        <begin position="1"/>
        <end position="33"/>
    </location>
</feature>
<evidence type="ECO:0000313" key="2">
    <source>
        <dbReference type="EMBL" id="GAA4000815.1"/>
    </source>
</evidence>
<reference evidence="3" key="1">
    <citation type="journal article" date="2019" name="Int. J. Syst. Evol. Microbiol.">
        <title>The Global Catalogue of Microorganisms (GCM) 10K type strain sequencing project: providing services to taxonomists for standard genome sequencing and annotation.</title>
        <authorList>
            <consortium name="The Broad Institute Genomics Platform"/>
            <consortium name="The Broad Institute Genome Sequencing Center for Infectious Disease"/>
            <person name="Wu L."/>
            <person name="Ma J."/>
        </authorList>
    </citation>
    <scope>NUCLEOTIDE SEQUENCE [LARGE SCALE GENOMIC DNA]</scope>
    <source>
        <strain evidence="3">JCM 17561</strain>
    </source>
</reference>
<evidence type="ECO:0008006" key="4">
    <source>
        <dbReference type="Google" id="ProtNLM"/>
    </source>
</evidence>
<sequence>MEIVVNQSSEARRAAAEPQQVTTPQWPPLESVTSPAVPTAQAAYYLSRRPQTLRIWAMTGRPIKPLRVHGRLAWPMADIRRLLGMGGVQ</sequence>
<organism evidence="2 3">
    <name type="scientific">Comamonas faecalis</name>
    <dbReference type="NCBI Taxonomy" id="1387849"/>
    <lineage>
        <taxon>Bacteria</taxon>
        <taxon>Pseudomonadati</taxon>
        <taxon>Pseudomonadota</taxon>
        <taxon>Betaproteobacteria</taxon>
        <taxon>Burkholderiales</taxon>
        <taxon>Comamonadaceae</taxon>
        <taxon>Comamonas</taxon>
    </lineage>
</organism>
<dbReference type="EMBL" id="BAABBP010000026">
    <property type="protein sequence ID" value="GAA4000815.1"/>
    <property type="molecule type" value="Genomic_DNA"/>
</dbReference>
<name>A0ABP7RQT4_9BURK</name>
<gene>
    <name evidence="2" type="ORF">GCM10022279_25850</name>
</gene>
<proteinExistence type="predicted"/>
<comment type="caution">
    <text evidence="2">The sequence shown here is derived from an EMBL/GenBank/DDBJ whole genome shotgun (WGS) entry which is preliminary data.</text>
</comment>
<evidence type="ECO:0000313" key="3">
    <source>
        <dbReference type="Proteomes" id="UP001501627"/>
    </source>
</evidence>
<keyword evidence="3" id="KW-1185">Reference proteome</keyword>
<protein>
    <recommendedName>
        <fullName evidence="4">DNA-binding protein</fullName>
    </recommendedName>
</protein>
<dbReference type="Proteomes" id="UP001501627">
    <property type="component" value="Unassembled WGS sequence"/>
</dbReference>
<evidence type="ECO:0000256" key="1">
    <source>
        <dbReference type="SAM" id="MobiDB-lite"/>
    </source>
</evidence>
<accession>A0ABP7RQT4</accession>